<keyword evidence="2 8" id="KW-0808">Transferase</keyword>
<dbReference type="FunFam" id="3.30.420.40:FF:000040">
    <property type="entry name" value="tRNA N6-adenosine threonylcarbamoyltransferase"/>
    <property type="match status" value="1"/>
</dbReference>
<evidence type="ECO:0000256" key="4">
    <source>
        <dbReference type="ARBA" id="ARBA00022723"/>
    </source>
</evidence>
<evidence type="ECO:0000256" key="2">
    <source>
        <dbReference type="ARBA" id="ARBA00022679"/>
    </source>
</evidence>
<feature type="binding site" evidence="8">
    <location>
        <position position="168"/>
    </location>
    <ligand>
        <name>substrate</name>
    </ligand>
</feature>
<dbReference type="PRINTS" id="PR00789">
    <property type="entry name" value="OSIALOPTASE"/>
</dbReference>
<keyword evidence="11" id="KW-1185">Reference proteome</keyword>
<dbReference type="GO" id="GO:0005506">
    <property type="term" value="F:iron ion binding"/>
    <property type="evidence" value="ECO:0007669"/>
    <property type="project" value="UniProtKB-UniRule"/>
</dbReference>
<keyword evidence="3 8" id="KW-0819">tRNA processing</keyword>
<feature type="binding site" evidence="8">
    <location>
        <position position="274"/>
    </location>
    <ligand>
        <name>substrate</name>
    </ligand>
</feature>
<dbReference type="AlphaFoldDB" id="B8FJY4"/>
<protein>
    <recommendedName>
        <fullName evidence="8">tRNA N6-adenosine threonylcarbamoyltransferase</fullName>
        <ecNumber evidence="8">2.3.1.234</ecNumber>
    </recommendedName>
    <alternativeName>
        <fullName evidence="8">N6-L-threonylcarbamoyladenine synthase</fullName>
        <shortName evidence="8">t(6)A synthase</shortName>
    </alternativeName>
    <alternativeName>
        <fullName evidence="8">t(6)A37 threonylcarbamoyladenosine biosynthesis protein TsaD</fullName>
    </alternativeName>
    <alternativeName>
        <fullName evidence="8">tRNA threonylcarbamoyladenosine biosynthesis protein TsaD</fullName>
    </alternativeName>
</protein>
<dbReference type="GO" id="GO:0002949">
    <property type="term" value="P:tRNA threonylcarbamoyladenosine modification"/>
    <property type="evidence" value="ECO:0007669"/>
    <property type="project" value="UniProtKB-UniRule"/>
</dbReference>
<dbReference type="FunFam" id="3.30.420.40:FF:000012">
    <property type="entry name" value="tRNA N6-adenosine threonylcarbamoyltransferase"/>
    <property type="match status" value="1"/>
</dbReference>
<dbReference type="GO" id="GO:0061711">
    <property type="term" value="F:tRNA N(6)-L-threonylcarbamoyladenine synthase activity"/>
    <property type="evidence" value="ECO:0007669"/>
    <property type="project" value="UniProtKB-EC"/>
</dbReference>
<comment type="function">
    <text evidence="8">Required for the formation of a threonylcarbamoyl group on adenosine at position 37 (t(6)A37) in tRNAs that read codons beginning with adenine. Is involved in the transfer of the threonylcarbamoyl moiety of threonylcarbamoyl-AMP (TC-AMP) to the N6 group of A37, together with TsaE and TsaB. TsaD likely plays a direct catalytic role in this reaction.</text>
</comment>
<evidence type="ECO:0000256" key="6">
    <source>
        <dbReference type="ARBA" id="ARBA00023315"/>
    </source>
</evidence>
<feature type="binding site" evidence="8">
    <location>
        <position position="116"/>
    </location>
    <ligand>
        <name>Fe cation</name>
        <dbReference type="ChEBI" id="CHEBI:24875"/>
    </ligand>
</feature>
<keyword evidence="4 8" id="KW-0479">Metal-binding</keyword>
<evidence type="ECO:0000259" key="9">
    <source>
        <dbReference type="Pfam" id="PF00814"/>
    </source>
</evidence>
<name>B8FJY4_DESAL</name>
<proteinExistence type="inferred from homology"/>
<feature type="domain" description="Gcp-like" evidence="9">
    <location>
        <begin position="24"/>
        <end position="308"/>
    </location>
</feature>
<comment type="similarity">
    <text evidence="8">Belongs to the KAE1 / TsaD family.</text>
</comment>
<dbReference type="InterPro" id="IPR017861">
    <property type="entry name" value="KAE1/TsaD"/>
</dbReference>
<dbReference type="EMBL" id="CP001322">
    <property type="protein sequence ID" value="ACL02412.1"/>
    <property type="molecule type" value="Genomic_DNA"/>
</dbReference>
<feature type="binding site" evidence="8">
    <location>
        <position position="112"/>
    </location>
    <ligand>
        <name>Fe cation</name>
        <dbReference type="ChEBI" id="CHEBI:24875"/>
    </ligand>
</feature>
<dbReference type="InterPro" id="IPR000905">
    <property type="entry name" value="Gcp-like_dom"/>
</dbReference>
<sequence length="334" mass="35012">MKTILGIESSCDETAAAVVSRGTEILSSVVASQIKVHAPFGGVVPELASRKHLESIAPVVEQALEEAGITAGQVDGVAVTRGPGLVGALLVGFSFAKAYALALDVPWVGVNHLLGHIHSVLMSPSPPEFPFAALLVSGGHTSIYKVSSRTDMEVMGQTRDDAAGEAFDKVSKAMGLGYPGGEIISKLADSGDPHKISFPRSWLDKKKFDFSFSGIKTAVGRYMQVHEETWQDEKADIAASFQEAVVEVLATKLINAAKSIGCPRVAVAGGVAANACLRDRVTQLAAKAGMSVHLPDISLCGDNAAMIAAAGYYKLAAGECSPLNMDVFSRVEKM</sequence>
<comment type="catalytic activity">
    <reaction evidence="7 8">
        <text>L-threonylcarbamoyladenylate + adenosine(37) in tRNA = N(6)-L-threonylcarbamoyladenosine(37) in tRNA + AMP + H(+)</text>
        <dbReference type="Rhea" id="RHEA:37059"/>
        <dbReference type="Rhea" id="RHEA-COMP:10162"/>
        <dbReference type="Rhea" id="RHEA-COMP:10163"/>
        <dbReference type="ChEBI" id="CHEBI:15378"/>
        <dbReference type="ChEBI" id="CHEBI:73682"/>
        <dbReference type="ChEBI" id="CHEBI:74411"/>
        <dbReference type="ChEBI" id="CHEBI:74418"/>
        <dbReference type="ChEBI" id="CHEBI:456215"/>
        <dbReference type="EC" id="2.3.1.234"/>
    </reaction>
</comment>
<keyword evidence="6 8" id="KW-0012">Acyltransferase</keyword>
<dbReference type="NCBIfam" id="TIGR03723">
    <property type="entry name" value="T6A_TsaD_YgjD"/>
    <property type="match status" value="1"/>
</dbReference>
<dbReference type="EC" id="2.3.1.234" evidence="8"/>
<feature type="binding site" evidence="8">
    <location>
        <position position="181"/>
    </location>
    <ligand>
        <name>substrate</name>
    </ligand>
</feature>
<evidence type="ECO:0000256" key="5">
    <source>
        <dbReference type="ARBA" id="ARBA00023004"/>
    </source>
</evidence>
<comment type="cofactor">
    <cofactor evidence="8">
        <name>Fe(2+)</name>
        <dbReference type="ChEBI" id="CHEBI:29033"/>
    </cofactor>
    <text evidence="8">Binds 1 Fe(2+) ion per subunit.</text>
</comment>
<comment type="subcellular location">
    <subcellularLocation>
        <location evidence="8">Cytoplasm</location>
    </subcellularLocation>
</comment>
<dbReference type="eggNOG" id="COG0533">
    <property type="taxonomic scope" value="Bacteria"/>
</dbReference>
<dbReference type="InterPro" id="IPR017860">
    <property type="entry name" value="Peptidase_M22_CS"/>
</dbReference>
<dbReference type="PROSITE" id="PS01016">
    <property type="entry name" value="GLYCOPROTEASE"/>
    <property type="match status" value="1"/>
</dbReference>
<evidence type="ECO:0000313" key="10">
    <source>
        <dbReference type="EMBL" id="ACL02412.1"/>
    </source>
</evidence>
<dbReference type="RefSeq" id="WP_012609851.1">
    <property type="nucleotide sequence ID" value="NC_011768.1"/>
</dbReference>
<dbReference type="GO" id="GO:0005737">
    <property type="term" value="C:cytoplasm"/>
    <property type="evidence" value="ECO:0007669"/>
    <property type="project" value="UniProtKB-SubCell"/>
</dbReference>
<dbReference type="PANTHER" id="PTHR11735">
    <property type="entry name" value="TRNA N6-ADENOSINE THREONYLCARBAMOYLTRANSFERASE"/>
    <property type="match status" value="1"/>
</dbReference>
<feature type="binding site" evidence="8">
    <location>
        <position position="302"/>
    </location>
    <ligand>
        <name>Fe cation</name>
        <dbReference type="ChEBI" id="CHEBI:24875"/>
    </ligand>
</feature>
<feature type="binding site" evidence="8">
    <location>
        <begin position="135"/>
        <end position="139"/>
    </location>
    <ligand>
        <name>substrate</name>
    </ligand>
</feature>
<comment type="caution">
    <text evidence="8">Lacks conserved residue(s) required for the propagation of feature annotation.</text>
</comment>
<dbReference type="SUPFAM" id="SSF53067">
    <property type="entry name" value="Actin-like ATPase domain"/>
    <property type="match status" value="1"/>
</dbReference>
<dbReference type="KEGG" id="dal:Dalk_0707"/>
<dbReference type="CDD" id="cd24133">
    <property type="entry name" value="ASKHA_NBD_TsaD_bac"/>
    <property type="match status" value="1"/>
</dbReference>
<evidence type="ECO:0000256" key="3">
    <source>
        <dbReference type="ARBA" id="ARBA00022694"/>
    </source>
</evidence>
<dbReference type="Pfam" id="PF00814">
    <property type="entry name" value="TsaD"/>
    <property type="match status" value="1"/>
</dbReference>
<dbReference type="Proteomes" id="UP000000739">
    <property type="component" value="Chromosome"/>
</dbReference>
<dbReference type="GO" id="GO:0016787">
    <property type="term" value="F:hydrolase activity"/>
    <property type="evidence" value="ECO:0007669"/>
    <property type="project" value="UniProtKB-KW"/>
</dbReference>
<gene>
    <name evidence="8" type="primary">tsaD</name>
    <name evidence="10" type="ordered locus">Dalk_0707</name>
</gene>
<evidence type="ECO:0000313" key="11">
    <source>
        <dbReference type="Proteomes" id="UP000000739"/>
    </source>
</evidence>
<accession>B8FJY4</accession>
<keyword evidence="1 8" id="KW-0963">Cytoplasm</keyword>
<evidence type="ECO:0000256" key="1">
    <source>
        <dbReference type="ARBA" id="ARBA00022490"/>
    </source>
</evidence>
<keyword evidence="5 8" id="KW-0408">Iron</keyword>
<dbReference type="PANTHER" id="PTHR11735:SF6">
    <property type="entry name" value="TRNA N6-ADENOSINE THREONYLCARBAMOYLTRANSFERASE, MITOCHONDRIAL"/>
    <property type="match status" value="1"/>
</dbReference>
<dbReference type="HAMAP" id="MF_01445">
    <property type="entry name" value="TsaD"/>
    <property type="match status" value="1"/>
</dbReference>
<dbReference type="InterPro" id="IPR043129">
    <property type="entry name" value="ATPase_NBD"/>
</dbReference>
<reference evidence="10 11" key="1">
    <citation type="journal article" date="2012" name="Environ. Microbiol.">
        <title>The genome sequence of Desulfatibacillum alkenivorans AK-01: a blueprint for anaerobic alkane oxidation.</title>
        <authorList>
            <person name="Callaghan A.V."/>
            <person name="Morris B.E."/>
            <person name="Pereira I.A."/>
            <person name="McInerney M.J."/>
            <person name="Austin R.N."/>
            <person name="Groves J.T."/>
            <person name="Kukor J.J."/>
            <person name="Suflita J.M."/>
            <person name="Young L.Y."/>
            <person name="Zylstra G.J."/>
            <person name="Wawrik B."/>
        </authorList>
    </citation>
    <scope>NUCLEOTIDE SEQUENCE [LARGE SCALE GENOMIC DNA]</scope>
    <source>
        <strain evidence="10 11">AK-01</strain>
    </source>
</reference>
<evidence type="ECO:0000256" key="7">
    <source>
        <dbReference type="ARBA" id="ARBA00048117"/>
    </source>
</evidence>
<dbReference type="Gene3D" id="3.30.420.40">
    <property type="match status" value="2"/>
</dbReference>
<dbReference type="NCBIfam" id="TIGR00329">
    <property type="entry name" value="gcp_kae1"/>
    <property type="match status" value="1"/>
</dbReference>
<evidence type="ECO:0000256" key="8">
    <source>
        <dbReference type="HAMAP-Rule" id="MF_01445"/>
    </source>
</evidence>
<organism evidence="10 11">
    <name type="scientific">Desulfatibacillum aliphaticivorans</name>
    <dbReference type="NCBI Taxonomy" id="218208"/>
    <lineage>
        <taxon>Bacteria</taxon>
        <taxon>Pseudomonadati</taxon>
        <taxon>Thermodesulfobacteriota</taxon>
        <taxon>Desulfobacteria</taxon>
        <taxon>Desulfobacterales</taxon>
        <taxon>Desulfatibacillaceae</taxon>
        <taxon>Desulfatibacillum</taxon>
    </lineage>
</organism>
<dbReference type="InterPro" id="IPR022450">
    <property type="entry name" value="TsaD"/>
</dbReference>
<keyword evidence="10" id="KW-0378">Hydrolase</keyword>
<dbReference type="HOGENOM" id="CLU_023208_0_2_7"/>